<dbReference type="Pfam" id="PF00535">
    <property type="entry name" value="Glycos_transf_2"/>
    <property type="match status" value="1"/>
</dbReference>
<dbReference type="PANTHER" id="PTHR43179">
    <property type="entry name" value="RHAMNOSYLTRANSFERASE WBBL"/>
    <property type="match status" value="1"/>
</dbReference>
<dbReference type="SUPFAM" id="SSF53448">
    <property type="entry name" value="Nucleotide-diphospho-sugar transferases"/>
    <property type="match status" value="1"/>
</dbReference>
<evidence type="ECO:0000313" key="5">
    <source>
        <dbReference type="EMBL" id="MBC5782795.1"/>
    </source>
</evidence>
<protein>
    <submittedName>
        <fullName evidence="5">Glycosyltransferase family 2 protein</fullName>
    </submittedName>
</protein>
<dbReference type="EMBL" id="JACORT010000002">
    <property type="protein sequence ID" value="MBC5782795.1"/>
    <property type="molecule type" value="Genomic_DNA"/>
</dbReference>
<name>A0A923MNW4_9BURK</name>
<reference evidence="5" key="1">
    <citation type="submission" date="2020-08" db="EMBL/GenBank/DDBJ databases">
        <title>Ramlibacter sp. USB13 16S ribosomal RNA gene genome sequencing and assembly.</title>
        <authorList>
            <person name="Kang M."/>
        </authorList>
    </citation>
    <scope>NUCLEOTIDE SEQUENCE</scope>
    <source>
        <strain evidence="5">USB13</strain>
    </source>
</reference>
<dbReference type="InterPro" id="IPR001173">
    <property type="entry name" value="Glyco_trans_2-like"/>
</dbReference>
<evidence type="ECO:0000256" key="2">
    <source>
        <dbReference type="ARBA" id="ARBA00022676"/>
    </source>
</evidence>
<evidence type="ECO:0000256" key="3">
    <source>
        <dbReference type="ARBA" id="ARBA00022679"/>
    </source>
</evidence>
<accession>A0A923MNW4</accession>
<dbReference type="Gene3D" id="3.90.550.10">
    <property type="entry name" value="Spore Coat Polysaccharide Biosynthesis Protein SpsA, Chain A"/>
    <property type="match status" value="1"/>
</dbReference>
<keyword evidence="2" id="KW-0328">Glycosyltransferase</keyword>
<gene>
    <name evidence="5" type="ORF">H8N03_07540</name>
</gene>
<evidence type="ECO:0000256" key="1">
    <source>
        <dbReference type="ARBA" id="ARBA00006739"/>
    </source>
</evidence>
<comment type="similarity">
    <text evidence="1">Belongs to the glycosyltransferase 2 family.</text>
</comment>
<feature type="domain" description="Glycosyltransferase 2-like" evidence="4">
    <location>
        <begin position="24"/>
        <end position="164"/>
    </location>
</feature>
<dbReference type="GO" id="GO:0016757">
    <property type="term" value="F:glycosyltransferase activity"/>
    <property type="evidence" value="ECO:0007669"/>
    <property type="project" value="UniProtKB-KW"/>
</dbReference>
<dbReference type="RefSeq" id="WP_187075542.1">
    <property type="nucleotide sequence ID" value="NZ_JACORT010000002.1"/>
</dbReference>
<keyword evidence="3" id="KW-0808">Transferase</keyword>
<dbReference type="AlphaFoldDB" id="A0A923MNW4"/>
<dbReference type="CDD" id="cd02526">
    <property type="entry name" value="GT2_RfbF_like"/>
    <property type="match status" value="1"/>
</dbReference>
<evidence type="ECO:0000259" key="4">
    <source>
        <dbReference type="Pfam" id="PF00535"/>
    </source>
</evidence>
<keyword evidence="6" id="KW-1185">Reference proteome</keyword>
<dbReference type="Proteomes" id="UP000608513">
    <property type="component" value="Unassembled WGS sequence"/>
</dbReference>
<organism evidence="5 6">
    <name type="scientific">Ramlibacter cellulosilyticus</name>
    <dbReference type="NCBI Taxonomy" id="2764187"/>
    <lineage>
        <taxon>Bacteria</taxon>
        <taxon>Pseudomonadati</taxon>
        <taxon>Pseudomonadota</taxon>
        <taxon>Betaproteobacteria</taxon>
        <taxon>Burkholderiales</taxon>
        <taxon>Comamonadaceae</taxon>
        <taxon>Ramlibacter</taxon>
    </lineage>
</organism>
<sequence length="308" mass="33105">MDDAAAGDRTSGGTPACAPLVVAVVVTFNPGPELHAHLLAIREQVAQAIVVDNGSSQAAAIREVCEATGCEFVGNAANRGLAAALNQGAELALARGATWLATFDQDSLVPAAAVQSLLDAAETHPAPASIAILAVSHADRGTGRAYHHPSDVLQEGARWRELRTTITSGSLVRCATLRQLGLFEERLFIDCIDHEFCLRSRRHGWRVVEVPAVLMPHSLGASRVHNILGRRTVATHHSPLRRYYMTRNQLEVFGRHLLFDPVLCARALATLAAVSVFVLLLEEQRLAKLGAMLQGLADFAARRFGPRA</sequence>
<comment type="caution">
    <text evidence="5">The sequence shown here is derived from an EMBL/GenBank/DDBJ whole genome shotgun (WGS) entry which is preliminary data.</text>
</comment>
<dbReference type="InterPro" id="IPR029044">
    <property type="entry name" value="Nucleotide-diphossugar_trans"/>
</dbReference>
<evidence type="ECO:0000313" key="6">
    <source>
        <dbReference type="Proteomes" id="UP000608513"/>
    </source>
</evidence>
<proteinExistence type="inferred from homology"/>
<dbReference type="PANTHER" id="PTHR43179:SF12">
    <property type="entry name" value="GALACTOFURANOSYLTRANSFERASE GLFT2"/>
    <property type="match status" value="1"/>
</dbReference>